<evidence type="ECO:0000256" key="1">
    <source>
        <dbReference type="SAM" id="Phobius"/>
    </source>
</evidence>
<feature type="transmembrane region" description="Helical" evidence="1">
    <location>
        <begin position="36"/>
        <end position="60"/>
    </location>
</feature>
<keyword evidence="1" id="KW-1133">Transmembrane helix</keyword>
<proteinExistence type="predicted"/>
<keyword evidence="1" id="KW-0812">Transmembrane</keyword>
<dbReference type="InterPro" id="IPR020847">
    <property type="entry name" value="AP_endonuclease_F1_BS"/>
</dbReference>
<dbReference type="Gene3D" id="3.60.10.10">
    <property type="entry name" value="Endonuclease/exonuclease/phosphatase"/>
    <property type="match status" value="1"/>
</dbReference>
<sequence length="319" mass="36027">MRKLLQFSSILVTLFSLLMAGLVASLGYFPDNTLAITISYLLLFSPRWWALLLLALPLLLFPLTKKWQWLVWALCALVFVRFQDIQLNLPQQQGGELRVMTLNSGGGANIEQIRRLVAFHQPDIIFMQETKAEIIKQIFDSSWYSHCDTLCTVSRTPLEHIGSLSRTGFGGRGNFAVFYHSQIQGKTISLANVHLPTPRSTLAALIHGLVDEQEFQDLHFTRNMQTSLLASWAKQQDYYIAAGDFNMSVQENIYQRYLSTERNAINQVGSGINYTKYTSWHGIRIDHVLSSANLSFSTAQVVNSVGGDHRPLLVNLHIP</sequence>
<comment type="caution">
    <text evidence="3">The sequence shown here is derived from an EMBL/GenBank/DDBJ whole genome shotgun (WGS) entry which is preliminary data.</text>
</comment>
<dbReference type="InterPro" id="IPR036691">
    <property type="entry name" value="Endo/exonu/phosph_ase_sf"/>
</dbReference>
<dbReference type="SUPFAM" id="SSF56219">
    <property type="entry name" value="DNase I-like"/>
    <property type="match status" value="1"/>
</dbReference>
<evidence type="ECO:0000313" key="4">
    <source>
        <dbReference type="Proteomes" id="UP000651977"/>
    </source>
</evidence>
<dbReference type="Proteomes" id="UP000651977">
    <property type="component" value="Unassembled WGS sequence"/>
</dbReference>
<protein>
    <recommendedName>
        <fullName evidence="2">Endonuclease/exonuclease/phosphatase domain-containing protein</fullName>
    </recommendedName>
</protein>
<dbReference type="InterPro" id="IPR005135">
    <property type="entry name" value="Endo/exonuclease/phosphatase"/>
</dbReference>
<dbReference type="Pfam" id="PF03372">
    <property type="entry name" value="Exo_endo_phos"/>
    <property type="match status" value="1"/>
</dbReference>
<dbReference type="PROSITE" id="PS00726">
    <property type="entry name" value="AP_NUCLEASE_F1_1"/>
    <property type="match status" value="1"/>
</dbReference>
<dbReference type="EMBL" id="BMDY01000009">
    <property type="protein sequence ID" value="GGB04919.1"/>
    <property type="molecule type" value="Genomic_DNA"/>
</dbReference>
<dbReference type="RefSeq" id="WP_055734319.1">
    <property type="nucleotide sequence ID" value="NZ_BMDY01000009.1"/>
</dbReference>
<feature type="domain" description="Endonuclease/exonuclease/phosphatase" evidence="2">
    <location>
        <begin position="100"/>
        <end position="309"/>
    </location>
</feature>
<accession>A0ABQ1I1C6</accession>
<keyword evidence="4" id="KW-1185">Reference proteome</keyword>
<keyword evidence="1" id="KW-0472">Membrane</keyword>
<organism evidence="3 4">
    <name type="scientific">Agarivorans gilvus</name>
    <dbReference type="NCBI Taxonomy" id="680279"/>
    <lineage>
        <taxon>Bacteria</taxon>
        <taxon>Pseudomonadati</taxon>
        <taxon>Pseudomonadota</taxon>
        <taxon>Gammaproteobacteria</taxon>
        <taxon>Alteromonadales</taxon>
        <taxon>Alteromonadaceae</taxon>
        <taxon>Agarivorans</taxon>
    </lineage>
</organism>
<reference evidence="4" key="1">
    <citation type="journal article" date="2019" name="Int. J. Syst. Evol. Microbiol.">
        <title>The Global Catalogue of Microorganisms (GCM) 10K type strain sequencing project: providing services to taxonomists for standard genome sequencing and annotation.</title>
        <authorList>
            <consortium name="The Broad Institute Genomics Platform"/>
            <consortium name="The Broad Institute Genome Sequencing Center for Infectious Disease"/>
            <person name="Wu L."/>
            <person name="Ma J."/>
        </authorList>
    </citation>
    <scope>NUCLEOTIDE SEQUENCE [LARGE SCALE GENOMIC DNA]</scope>
    <source>
        <strain evidence="4">CGMCC 1.10131</strain>
    </source>
</reference>
<evidence type="ECO:0000313" key="3">
    <source>
        <dbReference type="EMBL" id="GGB04919.1"/>
    </source>
</evidence>
<gene>
    <name evidence="3" type="ORF">GCM10007414_17740</name>
</gene>
<evidence type="ECO:0000259" key="2">
    <source>
        <dbReference type="Pfam" id="PF03372"/>
    </source>
</evidence>
<name>A0ABQ1I1C6_9ALTE</name>